<organism evidence="9 10">
    <name type="scientific">Halanaerobium salsuginis</name>
    <dbReference type="NCBI Taxonomy" id="29563"/>
    <lineage>
        <taxon>Bacteria</taxon>
        <taxon>Bacillati</taxon>
        <taxon>Bacillota</taxon>
        <taxon>Clostridia</taxon>
        <taxon>Halanaerobiales</taxon>
        <taxon>Halanaerobiaceae</taxon>
        <taxon>Halanaerobium</taxon>
    </lineage>
</organism>
<evidence type="ECO:0000256" key="5">
    <source>
        <dbReference type="ARBA" id="ARBA00022989"/>
    </source>
</evidence>
<keyword evidence="2 7" id="KW-0813">Transport</keyword>
<evidence type="ECO:0000313" key="9">
    <source>
        <dbReference type="EMBL" id="SFL98093.1"/>
    </source>
</evidence>
<keyword evidence="5 7" id="KW-1133">Transmembrane helix</keyword>
<feature type="transmembrane region" description="Helical" evidence="7">
    <location>
        <begin position="28"/>
        <end position="49"/>
    </location>
</feature>
<dbReference type="InterPro" id="IPR035906">
    <property type="entry name" value="MetI-like_sf"/>
</dbReference>
<dbReference type="GO" id="GO:0005886">
    <property type="term" value="C:plasma membrane"/>
    <property type="evidence" value="ECO:0007669"/>
    <property type="project" value="UniProtKB-SubCell"/>
</dbReference>
<name>A0A1I4M4R6_9FIRM</name>
<dbReference type="SUPFAM" id="SSF161098">
    <property type="entry name" value="MetI-like"/>
    <property type="match status" value="1"/>
</dbReference>
<keyword evidence="3" id="KW-1003">Cell membrane</keyword>
<feature type="transmembrane region" description="Helical" evidence="7">
    <location>
        <begin position="279"/>
        <end position="299"/>
    </location>
</feature>
<dbReference type="EMBL" id="FOTI01000048">
    <property type="protein sequence ID" value="SFL98093.1"/>
    <property type="molecule type" value="Genomic_DNA"/>
</dbReference>
<sequence>MEKVKKEKEKKYLSNRAKIWRRYKKHKLGMFGGLVVLLLLVLSIFAPFFSPYDYTKPNYEGAYMPPQPLNFKDETGKFNLIPFTYGIKQGMDPETWARTFEINPEQKYKLKFMIRGWDYELFGIFKSNLHLFGVEKGGSFHPFGTDKLGRDIFSRIIFGSRISIFIAFFGSLLSAVIGSLVGGISGYFSGKTDLFIQRIIEMFQLFPQLPLMMALSAAIPTTWPPILIFIGIVVVLSLIQWTFLAREVRAIVLSYREQEFVKAAQALGANHLYIIIRHVIPNCLSHIIVVMTLTIPSLILAESTLSYLGLGIQPPMVSWGVLLQEASNIQTIGQHPWIMIPGAFIFFTVLSINFFGDGVRDALDPKSN</sequence>
<comment type="similarity">
    <text evidence="7">Belongs to the binding-protein-dependent transport system permease family.</text>
</comment>
<evidence type="ECO:0000256" key="7">
    <source>
        <dbReference type="RuleBase" id="RU363032"/>
    </source>
</evidence>
<dbReference type="AlphaFoldDB" id="A0A1I4M4R6"/>
<dbReference type="Proteomes" id="UP000199006">
    <property type="component" value="Unassembled WGS sequence"/>
</dbReference>
<dbReference type="InterPro" id="IPR025966">
    <property type="entry name" value="OppC_N"/>
</dbReference>
<evidence type="ECO:0000313" key="10">
    <source>
        <dbReference type="Proteomes" id="UP000199006"/>
    </source>
</evidence>
<dbReference type="Gene3D" id="1.10.3720.10">
    <property type="entry name" value="MetI-like"/>
    <property type="match status" value="1"/>
</dbReference>
<reference evidence="9 10" key="1">
    <citation type="submission" date="2016-10" db="EMBL/GenBank/DDBJ databases">
        <authorList>
            <person name="de Groot N.N."/>
        </authorList>
    </citation>
    <scope>NUCLEOTIDE SEQUENCE [LARGE SCALE GENOMIC DNA]</scope>
    <source>
        <strain evidence="9 10">ATCC 51327</strain>
    </source>
</reference>
<feature type="transmembrane region" description="Helical" evidence="7">
    <location>
        <begin position="199"/>
        <end position="219"/>
    </location>
</feature>
<evidence type="ECO:0000256" key="6">
    <source>
        <dbReference type="ARBA" id="ARBA00023136"/>
    </source>
</evidence>
<dbReference type="Pfam" id="PF00528">
    <property type="entry name" value="BPD_transp_1"/>
    <property type="match status" value="1"/>
</dbReference>
<evidence type="ECO:0000256" key="1">
    <source>
        <dbReference type="ARBA" id="ARBA00004651"/>
    </source>
</evidence>
<dbReference type="PROSITE" id="PS50928">
    <property type="entry name" value="ABC_TM1"/>
    <property type="match status" value="1"/>
</dbReference>
<dbReference type="InterPro" id="IPR050366">
    <property type="entry name" value="BP-dependent_transpt_permease"/>
</dbReference>
<dbReference type="Pfam" id="PF12911">
    <property type="entry name" value="OppC_N"/>
    <property type="match status" value="1"/>
</dbReference>
<feature type="domain" description="ABC transmembrane type-1" evidence="8">
    <location>
        <begin position="160"/>
        <end position="356"/>
    </location>
</feature>
<dbReference type="STRING" id="29563.SAMN02983006_02499"/>
<evidence type="ECO:0000256" key="4">
    <source>
        <dbReference type="ARBA" id="ARBA00022692"/>
    </source>
</evidence>
<dbReference type="PANTHER" id="PTHR43386">
    <property type="entry name" value="OLIGOPEPTIDE TRANSPORT SYSTEM PERMEASE PROTEIN APPC"/>
    <property type="match status" value="1"/>
</dbReference>
<evidence type="ECO:0000256" key="3">
    <source>
        <dbReference type="ARBA" id="ARBA00022475"/>
    </source>
</evidence>
<feature type="transmembrane region" description="Helical" evidence="7">
    <location>
        <begin position="335"/>
        <end position="356"/>
    </location>
</feature>
<keyword evidence="6 7" id="KW-0472">Membrane</keyword>
<comment type="subcellular location">
    <subcellularLocation>
        <location evidence="1 7">Cell membrane</location>
        <topology evidence="1 7">Multi-pass membrane protein</topology>
    </subcellularLocation>
</comment>
<evidence type="ECO:0000259" key="8">
    <source>
        <dbReference type="PROSITE" id="PS50928"/>
    </source>
</evidence>
<keyword evidence="10" id="KW-1185">Reference proteome</keyword>
<proteinExistence type="inferred from homology"/>
<dbReference type="GO" id="GO:0055085">
    <property type="term" value="P:transmembrane transport"/>
    <property type="evidence" value="ECO:0007669"/>
    <property type="project" value="InterPro"/>
</dbReference>
<dbReference type="InterPro" id="IPR000515">
    <property type="entry name" value="MetI-like"/>
</dbReference>
<keyword evidence="4 7" id="KW-0812">Transmembrane</keyword>
<dbReference type="PANTHER" id="PTHR43386:SF1">
    <property type="entry name" value="D,D-DIPEPTIDE TRANSPORT SYSTEM PERMEASE PROTEIN DDPC-RELATED"/>
    <property type="match status" value="1"/>
</dbReference>
<feature type="transmembrane region" description="Helical" evidence="7">
    <location>
        <begin position="162"/>
        <end position="187"/>
    </location>
</feature>
<evidence type="ECO:0000256" key="2">
    <source>
        <dbReference type="ARBA" id="ARBA00022448"/>
    </source>
</evidence>
<accession>A0A1I4M4R6</accession>
<dbReference type="RefSeq" id="WP_245750886.1">
    <property type="nucleotide sequence ID" value="NZ_FOTI01000048.1"/>
</dbReference>
<protein>
    <submittedName>
        <fullName evidence="9">Peptide/nickel transport system permease protein</fullName>
    </submittedName>
</protein>
<gene>
    <name evidence="9" type="ORF">SAMN02983006_02499</name>
</gene>
<feature type="transmembrane region" description="Helical" evidence="7">
    <location>
        <begin position="225"/>
        <end position="244"/>
    </location>
</feature>
<dbReference type="CDD" id="cd06261">
    <property type="entry name" value="TM_PBP2"/>
    <property type="match status" value="1"/>
</dbReference>